<protein>
    <recommendedName>
        <fullName evidence="6">DUF1266 domain-containing protein</fullName>
    </recommendedName>
</protein>
<keyword evidence="1" id="KW-0812">Transmembrane</keyword>
<name>A0A6N7SCB2_9FIRM</name>
<reference evidence="4 5" key="1">
    <citation type="journal article" date="2019" name="Nat. Med.">
        <title>A library of human gut bacterial isolates paired with longitudinal multiomics data enables mechanistic microbiome research.</title>
        <authorList>
            <person name="Poyet M."/>
            <person name="Groussin M."/>
            <person name="Gibbons S.M."/>
            <person name="Avila-Pacheco J."/>
            <person name="Jiang X."/>
            <person name="Kearney S.M."/>
            <person name="Perrotta A.R."/>
            <person name="Berdy B."/>
            <person name="Zhao S."/>
            <person name="Lieberman T.D."/>
            <person name="Swanson P.K."/>
            <person name="Smith M."/>
            <person name="Roesemann S."/>
            <person name="Alexander J.E."/>
            <person name="Rich S.A."/>
            <person name="Livny J."/>
            <person name="Vlamakis H."/>
            <person name="Clish C."/>
            <person name="Bullock K."/>
            <person name="Deik A."/>
            <person name="Scott J."/>
            <person name="Pierce K.A."/>
            <person name="Xavier R.J."/>
            <person name="Alm E.J."/>
        </authorList>
    </citation>
    <scope>NUCLEOTIDE SEQUENCE [LARGE SCALE GENOMIC DNA]</scope>
    <source>
        <strain evidence="2 4">BIOML-A4</strain>
        <strain evidence="3 5">BIOML-A5</strain>
    </source>
</reference>
<feature type="transmembrane region" description="Helical" evidence="1">
    <location>
        <begin position="5"/>
        <end position="24"/>
    </location>
</feature>
<evidence type="ECO:0000313" key="5">
    <source>
        <dbReference type="Proteomes" id="UP000480929"/>
    </source>
</evidence>
<dbReference type="OrthoDB" id="1644968at2"/>
<comment type="caution">
    <text evidence="2">The sequence shown here is derived from an EMBL/GenBank/DDBJ whole genome shotgun (WGS) entry which is preliminary data.</text>
</comment>
<evidence type="ECO:0000313" key="3">
    <source>
        <dbReference type="EMBL" id="MSC35174.1"/>
    </source>
</evidence>
<keyword evidence="1" id="KW-1133">Transmembrane helix</keyword>
<keyword evidence="1" id="KW-0472">Membrane</keyword>
<accession>A0A6N7SCB2</accession>
<dbReference type="EMBL" id="WKPJ01000045">
    <property type="protein sequence ID" value="MSA91135.1"/>
    <property type="molecule type" value="Genomic_DNA"/>
</dbReference>
<evidence type="ECO:0000256" key="1">
    <source>
        <dbReference type="SAM" id="Phobius"/>
    </source>
</evidence>
<dbReference type="AlphaFoldDB" id="A0A6N7SCB2"/>
<proteinExistence type="predicted"/>
<dbReference type="Proteomes" id="UP000433575">
    <property type="component" value="Unassembled WGS sequence"/>
</dbReference>
<evidence type="ECO:0000313" key="4">
    <source>
        <dbReference type="Proteomes" id="UP000433575"/>
    </source>
</evidence>
<dbReference type="RefSeq" id="WP_154240496.1">
    <property type="nucleotide sequence ID" value="NZ_CALJPI010000249.1"/>
</dbReference>
<evidence type="ECO:0008006" key="6">
    <source>
        <dbReference type="Google" id="ProtNLM"/>
    </source>
</evidence>
<organism evidence="2 4">
    <name type="scientific">Holdemania massiliensis</name>
    <dbReference type="NCBI Taxonomy" id="1468449"/>
    <lineage>
        <taxon>Bacteria</taxon>
        <taxon>Bacillati</taxon>
        <taxon>Bacillota</taxon>
        <taxon>Erysipelotrichia</taxon>
        <taxon>Erysipelotrichales</taxon>
        <taxon>Erysipelotrichaceae</taxon>
        <taxon>Holdemania</taxon>
    </lineage>
</organism>
<sequence>MSLLITIVCFAISAGMLISLLTLLKRSKKMKKLITCVDQISDESLFFPAIDQFIDSIQDPEFAAKGEILKLWGLIKYQHDLPEIEACLERIDLSKIIIDPKNRRRNKIGLNEDSFYYLCFACSFKAYSQNNEELLNRLHEKVLEKEDYFQDQLFYQLYTASWAWYTKQGDCGEAVFMDLAQGLIKKMKCSRQMLDIYRNIAAAFLAGIAQARKDEELAQRVEKPVSHWASTEMGANILRDLGIHEISQSQVWSKAEDEPKTKDEA</sequence>
<keyword evidence="5" id="KW-1185">Reference proteome</keyword>
<evidence type="ECO:0000313" key="2">
    <source>
        <dbReference type="EMBL" id="MSA91135.1"/>
    </source>
</evidence>
<dbReference type="EMBL" id="WKPI01000061">
    <property type="protein sequence ID" value="MSC35174.1"/>
    <property type="molecule type" value="Genomic_DNA"/>
</dbReference>
<gene>
    <name evidence="3" type="ORF">GKD88_18845</name>
    <name evidence="2" type="ORF">GKE08_17570</name>
</gene>
<dbReference type="Proteomes" id="UP000480929">
    <property type="component" value="Unassembled WGS sequence"/>
</dbReference>